<sequence length="190" mass="19428">MKASTLFLGFTLVALAAALAGLWQAFGPRSATTQAALPPPAVETPARRPKPMEPTLAEPTEAGVRSVYPGGRPTAAARPQSPESAPPPAMSGPAPVDTAPAPAAPALERSAALPPPSPDTPAEAPLETPGAGEGVDLNTAPVEALNALGAGMIGKTIIANRPYAAPEDLLTRRVLKRQDYETIKPNVVVR</sequence>
<reference evidence="3" key="2">
    <citation type="submission" date="2021-08" db="EMBL/GenBank/DDBJ databases">
        <authorList>
            <person name="Tani A."/>
            <person name="Ola A."/>
            <person name="Ogura Y."/>
            <person name="Katsura K."/>
            <person name="Hayashi T."/>
        </authorList>
    </citation>
    <scope>NUCLEOTIDE SEQUENCE</scope>
    <source>
        <strain evidence="3">DSM 23674</strain>
    </source>
</reference>
<protein>
    <recommendedName>
        <fullName evidence="5">Helix-hairpin-helix domain-containing protein</fullName>
    </recommendedName>
</protein>
<evidence type="ECO:0000313" key="3">
    <source>
        <dbReference type="EMBL" id="GJE57140.1"/>
    </source>
</evidence>
<evidence type="ECO:0000256" key="1">
    <source>
        <dbReference type="SAM" id="MobiDB-lite"/>
    </source>
</evidence>
<feature type="compositionally biased region" description="Low complexity" evidence="1">
    <location>
        <begin position="91"/>
        <end position="112"/>
    </location>
</feature>
<feature type="signal peptide" evidence="2">
    <location>
        <begin position="1"/>
        <end position="25"/>
    </location>
</feature>
<evidence type="ECO:0008006" key="5">
    <source>
        <dbReference type="Google" id="ProtNLM"/>
    </source>
</evidence>
<comment type="caution">
    <text evidence="3">The sequence shown here is derived from an EMBL/GenBank/DDBJ whole genome shotgun (WGS) entry which is preliminary data.</text>
</comment>
<dbReference type="RefSeq" id="WP_238232562.1">
    <property type="nucleotide sequence ID" value="NZ_BPRA01000017.1"/>
</dbReference>
<dbReference type="SUPFAM" id="SSF81585">
    <property type="entry name" value="PsbU/PolX domain-like"/>
    <property type="match status" value="1"/>
</dbReference>
<keyword evidence="2" id="KW-0732">Signal</keyword>
<organism evidence="3 4">
    <name type="scientific">Methylobacterium thuringiense</name>
    <dbReference type="NCBI Taxonomy" id="1003091"/>
    <lineage>
        <taxon>Bacteria</taxon>
        <taxon>Pseudomonadati</taxon>
        <taxon>Pseudomonadota</taxon>
        <taxon>Alphaproteobacteria</taxon>
        <taxon>Hyphomicrobiales</taxon>
        <taxon>Methylobacteriaceae</taxon>
        <taxon>Methylobacterium</taxon>
    </lineage>
</organism>
<gene>
    <name evidence="3" type="ORF">EKPJFOCH_3652</name>
</gene>
<proteinExistence type="predicted"/>
<evidence type="ECO:0000313" key="4">
    <source>
        <dbReference type="Proteomes" id="UP001055101"/>
    </source>
</evidence>
<dbReference type="Gene3D" id="1.10.150.320">
    <property type="entry name" value="Photosystem II 12 kDa extrinsic protein"/>
    <property type="match status" value="1"/>
</dbReference>
<evidence type="ECO:0000256" key="2">
    <source>
        <dbReference type="SAM" id="SignalP"/>
    </source>
</evidence>
<feature type="region of interest" description="Disordered" evidence="1">
    <location>
        <begin position="32"/>
        <end position="137"/>
    </location>
</feature>
<dbReference type="Proteomes" id="UP001055101">
    <property type="component" value="Unassembled WGS sequence"/>
</dbReference>
<accession>A0ABQ4TU27</accession>
<dbReference type="EMBL" id="BPRA01000017">
    <property type="protein sequence ID" value="GJE57140.1"/>
    <property type="molecule type" value="Genomic_DNA"/>
</dbReference>
<name>A0ABQ4TU27_9HYPH</name>
<feature type="chain" id="PRO_5045119296" description="Helix-hairpin-helix domain-containing protein" evidence="2">
    <location>
        <begin position="26"/>
        <end position="190"/>
    </location>
</feature>
<reference evidence="3" key="1">
    <citation type="journal article" date="2021" name="Front. Microbiol.">
        <title>Comprehensive Comparative Genomics and Phenotyping of Methylobacterium Species.</title>
        <authorList>
            <person name="Alessa O."/>
            <person name="Ogura Y."/>
            <person name="Fujitani Y."/>
            <person name="Takami H."/>
            <person name="Hayashi T."/>
            <person name="Sahin N."/>
            <person name="Tani A."/>
        </authorList>
    </citation>
    <scope>NUCLEOTIDE SEQUENCE</scope>
    <source>
        <strain evidence="3">DSM 23674</strain>
    </source>
</reference>
<keyword evidence="4" id="KW-1185">Reference proteome</keyword>